<name>A0A4Y1Z9B6_9BACL</name>
<gene>
    <name evidence="1" type="ORF">NBRC111894_1201</name>
</gene>
<dbReference type="Proteomes" id="UP000319716">
    <property type="component" value="Unassembled WGS sequence"/>
</dbReference>
<protein>
    <submittedName>
        <fullName evidence="1">Uncharacterized protein</fullName>
    </submittedName>
</protein>
<organism evidence="1 2">
    <name type="scientific">Sporolactobacillus inulinus</name>
    <dbReference type="NCBI Taxonomy" id="2078"/>
    <lineage>
        <taxon>Bacteria</taxon>
        <taxon>Bacillati</taxon>
        <taxon>Bacillota</taxon>
        <taxon>Bacilli</taxon>
        <taxon>Bacillales</taxon>
        <taxon>Sporolactobacillaceae</taxon>
        <taxon>Sporolactobacillus</taxon>
    </lineage>
</organism>
<comment type="caution">
    <text evidence="1">The sequence shown here is derived from an EMBL/GenBank/DDBJ whole genome shotgun (WGS) entry which is preliminary data.</text>
</comment>
<dbReference type="EMBL" id="BEXB01000007">
    <property type="protein sequence ID" value="GAY75647.1"/>
    <property type="molecule type" value="Genomic_DNA"/>
</dbReference>
<dbReference type="AlphaFoldDB" id="A0A4Y1Z9B6"/>
<accession>A0A4Y1Z9B6</accession>
<evidence type="ECO:0000313" key="1">
    <source>
        <dbReference type="EMBL" id="GAY75647.1"/>
    </source>
</evidence>
<sequence length="46" mass="4948">MLSAVSEVHGRLMVNLIIEEGSLGCLRVLIESLPDSTEPVQKSAKP</sequence>
<reference evidence="1 2" key="1">
    <citation type="submission" date="2017-11" db="EMBL/GenBank/DDBJ databases">
        <title>Draft Genome Sequence of Sporolactobacillus inulinus NBRC 111894 Isolated from Koso, a Japanese Sugar-Vegetable Fermented Beverage.</title>
        <authorList>
            <person name="Chiou T.Y."/>
            <person name="Oshima K."/>
            <person name="Suda W."/>
            <person name="Hattori M."/>
            <person name="Takahashi T."/>
        </authorList>
    </citation>
    <scope>NUCLEOTIDE SEQUENCE [LARGE SCALE GENOMIC DNA]</scope>
    <source>
        <strain evidence="1 2">NBRC111894</strain>
    </source>
</reference>
<proteinExistence type="predicted"/>
<evidence type="ECO:0000313" key="2">
    <source>
        <dbReference type="Proteomes" id="UP000319716"/>
    </source>
</evidence>